<keyword evidence="7" id="KW-0325">Glycoprotein</keyword>
<dbReference type="STRING" id="556484.B7G248"/>
<dbReference type="InterPro" id="IPR010795">
    <property type="entry name" value="Prenylcys_lyase"/>
</dbReference>
<keyword evidence="3" id="KW-0285">Flavoprotein</keyword>
<feature type="chain" id="PRO_5002855633" description="Prenylcysteine lyase domain-containing protein" evidence="8">
    <location>
        <begin position="22"/>
        <end position="573"/>
    </location>
</feature>
<comment type="similarity">
    <text evidence="2">Belongs to the prenylcysteine oxidase family.</text>
</comment>
<accession>B7G248</accession>
<dbReference type="OrthoDB" id="437369at2759"/>
<name>B7G248_PHATC</name>
<evidence type="ECO:0000256" key="7">
    <source>
        <dbReference type="ARBA" id="ARBA00023180"/>
    </source>
</evidence>
<evidence type="ECO:0000313" key="10">
    <source>
        <dbReference type="EMBL" id="EEC47236.1"/>
    </source>
</evidence>
<evidence type="ECO:0000256" key="6">
    <source>
        <dbReference type="ARBA" id="ARBA00023002"/>
    </source>
</evidence>
<dbReference type="RefSeq" id="XP_002181313.1">
    <property type="nucleotide sequence ID" value="XM_002181277.1"/>
</dbReference>
<sequence length="573" mass="62382">MMFQPTLLLTSALIFPGGIGAQNIAIIGGGISGSFASKYLVSYDVNCSIDSISIFEAMPATRSANVTIAPSDDWQGSRVSSVRLRDGSVVELGASIGYEGFHLILDMIRGDSSIKLGKPYNIGTSEVDKRIRDGLGIFNGHGEWNLLTSREFKIISKLKLLWRYNYDLVKLSKFCRQALKKFADVPSLLASLEPNTFFASPDALWDALGLKKAVHSSFDDLLDALALPSEVPWYKRYIPYQGSLRSELLTAINLVNYNQDNSQVNGIVGLGSFAATTGSLFSVEGGNHKIIQSATNQAISISLQQCDGKAQVQQVPKRVSTVVGGSATSFSLFSGQEKLGNFDIVVIAAPLQQAQIEFMVQSNFDKAVLQPMPLTELVDPDLRETKDGHAALPTRLPDSAFRPYTQVVTTVLANATISEEHFNLSQEQLPRSVYTTSKGKASLHNITAITQLSSKGLYKIFSNDRLDGKVLMNLFGPHHVVEYVKFWGGASGGATPDYRGRGSSVDFLLYDGAIGFDGNTVSGALYYPNAMEQSSLACMEISAIGAMAVAKLIARRLRLIMETQTKERNRDEL</sequence>
<dbReference type="Pfam" id="PF07156">
    <property type="entry name" value="Prenylcys_lyase"/>
    <property type="match status" value="2"/>
</dbReference>
<dbReference type="GeneID" id="7202105"/>
<feature type="domain" description="Prenylcysteine lyase" evidence="9">
    <location>
        <begin position="401"/>
        <end position="558"/>
    </location>
</feature>
<reference evidence="11" key="2">
    <citation type="submission" date="2008-08" db="EMBL/GenBank/DDBJ databases">
        <authorList>
            <consortium name="Diatom Consortium"/>
            <person name="Grigoriev I."/>
            <person name="Grimwood J."/>
            <person name="Kuo A."/>
            <person name="Otillar R.P."/>
            <person name="Salamov A."/>
            <person name="Detter J.C."/>
            <person name="Lindquist E."/>
            <person name="Shapiro H."/>
            <person name="Lucas S."/>
            <person name="Glavina del Rio T."/>
            <person name="Pitluck S."/>
            <person name="Rokhsar D."/>
            <person name="Bowler C."/>
        </authorList>
    </citation>
    <scope>GENOME REANNOTATION</scope>
    <source>
        <strain evidence="11">CCAP 1055/1</strain>
    </source>
</reference>
<dbReference type="AlphaFoldDB" id="B7G248"/>
<evidence type="ECO:0000256" key="1">
    <source>
        <dbReference type="ARBA" id="ARBA00001974"/>
    </source>
</evidence>
<dbReference type="SUPFAM" id="SSF51905">
    <property type="entry name" value="FAD/NAD(P)-binding domain"/>
    <property type="match status" value="1"/>
</dbReference>
<organism evidence="10 11">
    <name type="scientific">Phaeodactylum tricornutum (strain CCAP 1055/1)</name>
    <dbReference type="NCBI Taxonomy" id="556484"/>
    <lineage>
        <taxon>Eukaryota</taxon>
        <taxon>Sar</taxon>
        <taxon>Stramenopiles</taxon>
        <taxon>Ochrophyta</taxon>
        <taxon>Bacillariophyta</taxon>
        <taxon>Bacillariophyceae</taxon>
        <taxon>Bacillariophycidae</taxon>
        <taxon>Naviculales</taxon>
        <taxon>Phaeodactylaceae</taxon>
        <taxon>Phaeodactylum</taxon>
    </lineage>
</organism>
<dbReference type="GO" id="GO:0001735">
    <property type="term" value="F:prenylcysteine oxidase activity"/>
    <property type="evidence" value="ECO:0007669"/>
    <property type="project" value="InterPro"/>
</dbReference>
<keyword evidence="4 8" id="KW-0732">Signal</keyword>
<feature type="signal peptide" evidence="8">
    <location>
        <begin position="1"/>
        <end position="21"/>
    </location>
</feature>
<gene>
    <name evidence="10" type="ORF">PHATRDRAFT_47005</name>
</gene>
<dbReference type="OMA" id="CMEISAI"/>
<dbReference type="Proteomes" id="UP000000759">
    <property type="component" value="Chromosome 12"/>
</dbReference>
<dbReference type="KEGG" id="pti:PHATRDRAFT_47005"/>
<evidence type="ECO:0000256" key="2">
    <source>
        <dbReference type="ARBA" id="ARBA00009967"/>
    </source>
</evidence>
<dbReference type="PANTHER" id="PTHR15944:SF0">
    <property type="entry name" value="PRENYLCYSTEINE LYASE DOMAIN-CONTAINING PROTEIN"/>
    <property type="match status" value="1"/>
</dbReference>
<evidence type="ECO:0000259" key="9">
    <source>
        <dbReference type="Pfam" id="PF07156"/>
    </source>
</evidence>
<evidence type="ECO:0000256" key="8">
    <source>
        <dbReference type="SAM" id="SignalP"/>
    </source>
</evidence>
<keyword evidence="11" id="KW-1185">Reference proteome</keyword>
<dbReference type="HOGENOM" id="CLU_415353_0_0_1"/>
<evidence type="ECO:0000256" key="5">
    <source>
        <dbReference type="ARBA" id="ARBA00022827"/>
    </source>
</evidence>
<evidence type="ECO:0000256" key="4">
    <source>
        <dbReference type="ARBA" id="ARBA00022729"/>
    </source>
</evidence>
<dbReference type="PANTHER" id="PTHR15944">
    <property type="entry name" value="FARNESYLCYSTEINE LYASE"/>
    <property type="match status" value="1"/>
</dbReference>
<dbReference type="InterPro" id="IPR017046">
    <property type="entry name" value="Prenylcysteine_Oxase1"/>
</dbReference>
<keyword evidence="5" id="KW-0274">FAD</keyword>
<evidence type="ECO:0000256" key="3">
    <source>
        <dbReference type="ARBA" id="ARBA00022630"/>
    </source>
</evidence>
<dbReference type="EMBL" id="CM000614">
    <property type="protein sequence ID" value="EEC47236.1"/>
    <property type="molecule type" value="Genomic_DNA"/>
</dbReference>
<dbReference type="GO" id="GO:0030328">
    <property type="term" value="P:prenylcysteine catabolic process"/>
    <property type="evidence" value="ECO:0007669"/>
    <property type="project" value="InterPro"/>
</dbReference>
<proteinExistence type="inferred from homology"/>
<protein>
    <recommendedName>
        <fullName evidence="9">Prenylcysteine lyase domain-containing protein</fullName>
    </recommendedName>
</protein>
<evidence type="ECO:0000313" key="11">
    <source>
        <dbReference type="Proteomes" id="UP000000759"/>
    </source>
</evidence>
<dbReference type="GO" id="GO:0030327">
    <property type="term" value="P:prenylated protein catabolic process"/>
    <property type="evidence" value="ECO:0007669"/>
    <property type="project" value="TreeGrafter"/>
</dbReference>
<feature type="domain" description="Prenylcysteine lyase" evidence="9">
    <location>
        <begin position="150"/>
        <end position="370"/>
    </location>
</feature>
<dbReference type="PaxDb" id="2850-Phatr47005"/>
<comment type="cofactor">
    <cofactor evidence="1">
        <name>FAD</name>
        <dbReference type="ChEBI" id="CHEBI:57692"/>
    </cofactor>
</comment>
<keyword evidence="6" id="KW-0560">Oxidoreductase</keyword>
<dbReference type="eggNOG" id="ENOG502THBF">
    <property type="taxonomic scope" value="Eukaryota"/>
</dbReference>
<reference evidence="10 11" key="1">
    <citation type="journal article" date="2008" name="Nature">
        <title>The Phaeodactylum genome reveals the evolutionary history of diatom genomes.</title>
        <authorList>
            <person name="Bowler C."/>
            <person name="Allen A.E."/>
            <person name="Badger J.H."/>
            <person name="Grimwood J."/>
            <person name="Jabbari K."/>
            <person name="Kuo A."/>
            <person name="Maheswari U."/>
            <person name="Martens C."/>
            <person name="Maumus F."/>
            <person name="Otillar R.P."/>
            <person name="Rayko E."/>
            <person name="Salamov A."/>
            <person name="Vandepoele K."/>
            <person name="Beszteri B."/>
            <person name="Gruber A."/>
            <person name="Heijde M."/>
            <person name="Katinka M."/>
            <person name="Mock T."/>
            <person name="Valentin K."/>
            <person name="Verret F."/>
            <person name="Berges J.A."/>
            <person name="Brownlee C."/>
            <person name="Cadoret J.P."/>
            <person name="Chiovitti A."/>
            <person name="Choi C.J."/>
            <person name="Coesel S."/>
            <person name="De Martino A."/>
            <person name="Detter J.C."/>
            <person name="Durkin C."/>
            <person name="Falciatore A."/>
            <person name="Fournet J."/>
            <person name="Haruta M."/>
            <person name="Huysman M.J."/>
            <person name="Jenkins B.D."/>
            <person name="Jiroutova K."/>
            <person name="Jorgensen R.E."/>
            <person name="Joubert Y."/>
            <person name="Kaplan A."/>
            <person name="Kroger N."/>
            <person name="Kroth P.G."/>
            <person name="La Roche J."/>
            <person name="Lindquist E."/>
            <person name="Lommer M."/>
            <person name="Martin-Jezequel V."/>
            <person name="Lopez P.J."/>
            <person name="Lucas S."/>
            <person name="Mangogna M."/>
            <person name="McGinnis K."/>
            <person name="Medlin L.K."/>
            <person name="Montsant A."/>
            <person name="Oudot-Le Secq M.P."/>
            <person name="Napoli C."/>
            <person name="Obornik M."/>
            <person name="Parker M.S."/>
            <person name="Petit J.L."/>
            <person name="Porcel B.M."/>
            <person name="Poulsen N."/>
            <person name="Robison M."/>
            <person name="Rychlewski L."/>
            <person name="Rynearson T.A."/>
            <person name="Schmutz J."/>
            <person name="Shapiro H."/>
            <person name="Siaut M."/>
            <person name="Stanley M."/>
            <person name="Sussman M.R."/>
            <person name="Taylor A.R."/>
            <person name="Vardi A."/>
            <person name="von Dassow P."/>
            <person name="Vyverman W."/>
            <person name="Willis A."/>
            <person name="Wyrwicz L.S."/>
            <person name="Rokhsar D.S."/>
            <person name="Weissenbach J."/>
            <person name="Armbrust E.V."/>
            <person name="Green B.R."/>
            <person name="Van de Peer Y."/>
            <person name="Grigoriev I.V."/>
        </authorList>
    </citation>
    <scope>NUCLEOTIDE SEQUENCE [LARGE SCALE GENOMIC DNA]</scope>
    <source>
        <strain evidence="10 11">CCAP 1055/1</strain>
    </source>
</reference>
<dbReference type="InterPro" id="IPR036188">
    <property type="entry name" value="FAD/NAD-bd_sf"/>
</dbReference>
<dbReference type="InParanoid" id="B7G248"/>